<dbReference type="RefSeq" id="XP_031022166.1">
    <property type="nucleotide sequence ID" value="XM_031171856.1"/>
</dbReference>
<comment type="caution">
    <text evidence="2">The sequence shown here is derived from an EMBL/GenBank/DDBJ whole genome shotgun (WGS) entry which is preliminary data.</text>
</comment>
<dbReference type="EMBL" id="QEAO01000066">
    <property type="protein sequence ID" value="TPX30519.1"/>
    <property type="molecule type" value="Genomic_DNA"/>
</dbReference>
<name>A0A507BTZ1_9FUNG</name>
<protein>
    <submittedName>
        <fullName evidence="2">Uncharacterized protein</fullName>
    </submittedName>
</protein>
<sequence>MDPSNVRATSLVYASNGASLDPRNFYATSYSSFHGHVAHQVTGMIQNSSNTGIISSNGFSGIKKPSTTATRRTGFAANLHGWVPYEKKIDEKGFKIEAPFQTETAQQHDPPGRPKDYGPVKVIGSIESGCTTMRKNTLNPAPAPPTPDSYAVISWRDPHLGNKSAMNDLAKILPARTGAFVSDAPAKIHRFGSGDGRNRFIKTPPSLPGISPAAEPDHISTPPTKIPRIPALMREDAFTRSSRPGLLKTPPHVSTTPLPPDAAESHALKRRDPTYWTSLRDPKSIIPTSRMLHPPISVTHAADHIVGPTKTIDTNLVKKEYTGAAKQNRPWNDIPEPNPGSRFTTDNDVRYAFESGRYGLFKPQYGDDEYTHGPIAYSGIAHNYINRPNPDAPTDEEIVSNDRNPLSNVVLLPFLVVGSMSLYL</sequence>
<evidence type="ECO:0000256" key="1">
    <source>
        <dbReference type="SAM" id="MobiDB-lite"/>
    </source>
</evidence>
<reference evidence="2 3" key="1">
    <citation type="journal article" date="2019" name="Sci. Rep.">
        <title>Comparative genomics of chytrid fungi reveal insights into the obligate biotrophic and pathogenic lifestyle of Synchytrium endobioticum.</title>
        <authorList>
            <person name="van de Vossenberg B.T.L.H."/>
            <person name="Warris S."/>
            <person name="Nguyen H.D.T."/>
            <person name="van Gent-Pelzer M.P.E."/>
            <person name="Joly D.L."/>
            <person name="van de Geest H.C."/>
            <person name="Bonants P.J.M."/>
            <person name="Smith D.S."/>
            <person name="Levesque C.A."/>
            <person name="van der Lee T.A.J."/>
        </authorList>
    </citation>
    <scope>NUCLEOTIDE SEQUENCE [LARGE SCALE GENOMIC DNA]</scope>
    <source>
        <strain evidence="2 3">JEL517</strain>
    </source>
</reference>
<evidence type="ECO:0000313" key="3">
    <source>
        <dbReference type="Proteomes" id="UP000319731"/>
    </source>
</evidence>
<proteinExistence type="predicted"/>
<feature type="region of interest" description="Disordered" evidence="1">
    <location>
        <begin position="242"/>
        <end position="269"/>
    </location>
</feature>
<keyword evidence="3" id="KW-1185">Reference proteome</keyword>
<evidence type="ECO:0000313" key="2">
    <source>
        <dbReference type="EMBL" id="TPX30519.1"/>
    </source>
</evidence>
<accession>A0A507BTZ1</accession>
<dbReference type="GeneID" id="42007153"/>
<dbReference type="Proteomes" id="UP000319731">
    <property type="component" value="Unassembled WGS sequence"/>
</dbReference>
<gene>
    <name evidence="2" type="ORF">SmJEL517_g05930</name>
</gene>
<dbReference type="AlphaFoldDB" id="A0A507BTZ1"/>
<organism evidence="2 3">
    <name type="scientific">Synchytrium microbalum</name>
    <dbReference type="NCBI Taxonomy" id="1806994"/>
    <lineage>
        <taxon>Eukaryota</taxon>
        <taxon>Fungi</taxon>
        <taxon>Fungi incertae sedis</taxon>
        <taxon>Chytridiomycota</taxon>
        <taxon>Chytridiomycota incertae sedis</taxon>
        <taxon>Chytridiomycetes</taxon>
        <taxon>Synchytriales</taxon>
        <taxon>Synchytriaceae</taxon>
        <taxon>Synchytrium</taxon>
    </lineage>
</organism>
<dbReference type="OrthoDB" id="2135406at2759"/>